<dbReference type="Gene3D" id="1.20.1250.20">
    <property type="entry name" value="MFS general substrate transporter like domains"/>
    <property type="match status" value="1"/>
</dbReference>
<keyword evidence="5 6" id="KW-0472">Membrane</keyword>
<feature type="transmembrane region" description="Helical" evidence="6">
    <location>
        <begin position="12"/>
        <end position="34"/>
    </location>
</feature>
<evidence type="ECO:0000256" key="4">
    <source>
        <dbReference type="ARBA" id="ARBA00022989"/>
    </source>
</evidence>
<dbReference type="SUPFAM" id="SSF103473">
    <property type="entry name" value="MFS general substrate transporter"/>
    <property type="match status" value="1"/>
</dbReference>
<feature type="transmembrane region" description="Helical" evidence="6">
    <location>
        <begin position="269"/>
        <end position="286"/>
    </location>
</feature>
<accession>A0A6J6HSQ3</accession>
<protein>
    <submittedName>
        <fullName evidence="7">Unannotated protein</fullName>
    </submittedName>
</protein>
<feature type="transmembrane region" description="Helical" evidence="6">
    <location>
        <begin position="182"/>
        <end position="201"/>
    </location>
</feature>
<feature type="transmembrane region" description="Helical" evidence="6">
    <location>
        <begin position="127"/>
        <end position="145"/>
    </location>
</feature>
<dbReference type="PANTHER" id="PTHR23513">
    <property type="entry name" value="INTEGRAL MEMBRANE EFFLUX PROTEIN-RELATED"/>
    <property type="match status" value="1"/>
</dbReference>
<evidence type="ECO:0000256" key="6">
    <source>
        <dbReference type="SAM" id="Phobius"/>
    </source>
</evidence>
<dbReference type="PANTHER" id="PTHR23513:SF18">
    <property type="entry name" value="INTEGRAL MEMBRANE PROTEIN"/>
    <property type="match status" value="1"/>
</dbReference>
<sequence>MQSKEIIPSLGLYLLVFSSMILGKTYAIAKSAIVPTTVEFEDDLVSANSKLGQVAGITGFIVAIPVGILQLVSTTAALSFGVLVYLFAALNAYRLPKLAIATKPAEKLEIEELHSSSIVTTGNAMRVLRGCVGFMFFHLAFWLRGETAGTAWFGFALGMIGVAVLLANTFSPFLKKHMRESMMMLSALLAVAISGIVAAWYDRVVGGILLAAIVNAAGTVGKLAFDSTVQSDAPDANRGRAFAQFETKNQLAWVIGGIIPVIFSPSGEVGFAIVALIGIVGAAMYFRASGIARKSPDAQATTPVHQPRSE</sequence>
<gene>
    <name evidence="7" type="ORF">UFOPK1874_00453</name>
</gene>
<keyword evidence="2" id="KW-1003">Cell membrane</keyword>
<keyword evidence="4 6" id="KW-1133">Transmembrane helix</keyword>
<comment type="subcellular location">
    <subcellularLocation>
        <location evidence="1">Cell membrane</location>
        <topology evidence="1">Multi-pass membrane protein</topology>
    </subcellularLocation>
</comment>
<dbReference type="EMBL" id="CAEZUX010000033">
    <property type="protein sequence ID" value="CAB4611548.1"/>
    <property type="molecule type" value="Genomic_DNA"/>
</dbReference>
<feature type="transmembrane region" description="Helical" evidence="6">
    <location>
        <begin position="54"/>
        <end position="87"/>
    </location>
</feature>
<reference evidence="7" key="1">
    <citation type="submission" date="2020-05" db="EMBL/GenBank/DDBJ databases">
        <authorList>
            <person name="Chiriac C."/>
            <person name="Salcher M."/>
            <person name="Ghai R."/>
            <person name="Kavagutti S V."/>
        </authorList>
    </citation>
    <scope>NUCLEOTIDE SEQUENCE</scope>
</reference>
<evidence type="ECO:0000313" key="7">
    <source>
        <dbReference type="EMBL" id="CAB4611548.1"/>
    </source>
</evidence>
<dbReference type="InterPro" id="IPR036259">
    <property type="entry name" value="MFS_trans_sf"/>
</dbReference>
<organism evidence="7">
    <name type="scientific">freshwater metagenome</name>
    <dbReference type="NCBI Taxonomy" id="449393"/>
    <lineage>
        <taxon>unclassified sequences</taxon>
        <taxon>metagenomes</taxon>
        <taxon>ecological metagenomes</taxon>
    </lineage>
</organism>
<feature type="transmembrane region" description="Helical" evidence="6">
    <location>
        <begin position="151"/>
        <end position="170"/>
    </location>
</feature>
<evidence type="ECO:0000256" key="1">
    <source>
        <dbReference type="ARBA" id="ARBA00004651"/>
    </source>
</evidence>
<proteinExistence type="predicted"/>
<evidence type="ECO:0000256" key="5">
    <source>
        <dbReference type="ARBA" id="ARBA00023136"/>
    </source>
</evidence>
<dbReference type="AlphaFoldDB" id="A0A6J6HSQ3"/>
<evidence type="ECO:0000256" key="3">
    <source>
        <dbReference type="ARBA" id="ARBA00022692"/>
    </source>
</evidence>
<name>A0A6J6HSQ3_9ZZZZ</name>
<evidence type="ECO:0000256" key="2">
    <source>
        <dbReference type="ARBA" id="ARBA00022475"/>
    </source>
</evidence>
<keyword evidence="3 6" id="KW-0812">Transmembrane</keyword>
<dbReference type="GO" id="GO:0005886">
    <property type="term" value="C:plasma membrane"/>
    <property type="evidence" value="ECO:0007669"/>
    <property type="project" value="UniProtKB-SubCell"/>
</dbReference>